<sequence>MSSRETVLGRIRSALAADTTPPPPIPRDYIRVGDHPPGSPPVLELMIDRLVDYKAHVREITPDQLADAIDTALTDQRSVVLAPDLDPAIAAAAARSGRTLTTDGTPTVLTPAELDRIDAVVTTATVAIALSGTITLDGGPGQGRRAITLVPDFHLVVLHAEQIVHTVPEAIARLDPVRPLTMIAGPSATSDIELERVEGVHGPRTLSVLIVR</sequence>
<dbReference type="InterPro" id="IPR003741">
    <property type="entry name" value="LUD_dom"/>
</dbReference>
<feature type="domain" description="LUD" evidence="1">
    <location>
        <begin position="93"/>
        <end position="211"/>
    </location>
</feature>
<name>C8XBH8_NAKMY</name>
<dbReference type="InterPro" id="IPR037171">
    <property type="entry name" value="NagB/RpiA_transferase-like"/>
</dbReference>
<dbReference type="OrthoDB" id="9794187at2"/>
<dbReference type="InterPro" id="IPR024185">
    <property type="entry name" value="FTHF_cligase-like_sf"/>
</dbReference>
<evidence type="ECO:0000313" key="3">
    <source>
        <dbReference type="Proteomes" id="UP000002218"/>
    </source>
</evidence>
<gene>
    <name evidence="2" type="ordered locus">Namu_1032</name>
</gene>
<dbReference type="PANTHER" id="PTHR43682:SF1">
    <property type="entry name" value="LACTATE UTILIZATION PROTEIN C"/>
    <property type="match status" value="1"/>
</dbReference>
<dbReference type="KEGG" id="nml:Namu_1032"/>
<dbReference type="STRING" id="479431.Namu_1032"/>
<dbReference type="PANTHER" id="PTHR43682">
    <property type="entry name" value="LACTATE UTILIZATION PROTEIN C"/>
    <property type="match status" value="1"/>
</dbReference>
<proteinExistence type="predicted"/>
<dbReference type="InParanoid" id="C8XBH8"/>
<dbReference type="Pfam" id="PF02589">
    <property type="entry name" value="LUD_dom"/>
    <property type="match status" value="1"/>
</dbReference>
<organism evidence="2 3">
    <name type="scientific">Nakamurella multipartita (strain ATCC 700099 / DSM 44233 / CIP 104796 / JCM 9543 / NBRC 105858 / Y-104)</name>
    <name type="common">Microsphaera multipartita</name>
    <dbReference type="NCBI Taxonomy" id="479431"/>
    <lineage>
        <taxon>Bacteria</taxon>
        <taxon>Bacillati</taxon>
        <taxon>Actinomycetota</taxon>
        <taxon>Actinomycetes</taxon>
        <taxon>Nakamurellales</taxon>
        <taxon>Nakamurellaceae</taxon>
        <taxon>Nakamurella</taxon>
    </lineage>
</organism>
<dbReference type="eggNOG" id="COG1556">
    <property type="taxonomic scope" value="Bacteria"/>
</dbReference>
<dbReference type="HOGENOM" id="CLU_090664_0_0_11"/>
<reference evidence="3" key="1">
    <citation type="submission" date="2009-09" db="EMBL/GenBank/DDBJ databases">
        <title>The complete genome of Nakamurella multipartita DSM 44233.</title>
        <authorList>
            <consortium name="US DOE Joint Genome Institute (JGI-PGF)"/>
            <person name="Lucas S."/>
            <person name="Copeland A."/>
            <person name="Lapidus A."/>
            <person name="Glavina del Rio T."/>
            <person name="Dalin E."/>
            <person name="Tice H."/>
            <person name="Bruce D."/>
            <person name="Goodwin L."/>
            <person name="Pitluck S."/>
            <person name="Kyrpides N."/>
            <person name="Mavromatis K."/>
            <person name="Ivanova N."/>
            <person name="Ovchinnikova G."/>
            <person name="Sims D."/>
            <person name="Meincke L."/>
            <person name="Brettin T."/>
            <person name="Detter J.C."/>
            <person name="Han C."/>
            <person name="Larimer F."/>
            <person name="Land M."/>
            <person name="Hauser L."/>
            <person name="Markowitz V."/>
            <person name="Cheng J.-F."/>
            <person name="Hugenholtz P."/>
            <person name="Woyke T."/>
            <person name="Wu D."/>
            <person name="Klenk H.-P."/>
            <person name="Eisen J.A."/>
        </authorList>
    </citation>
    <scope>NUCLEOTIDE SEQUENCE [LARGE SCALE GENOMIC DNA]</scope>
    <source>
        <strain evidence="3">ATCC 700099 / DSM 44233 / CIP 104796 / JCM 9543 / NBRC 105858 / Y-104</strain>
    </source>
</reference>
<evidence type="ECO:0000259" key="1">
    <source>
        <dbReference type="Pfam" id="PF02589"/>
    </source>
</evidence>
<evidence type="ECO:0000313" key="2">
    <source>
        <dbReference type="EMBL" id="ACV77440.1"/>
    </source>
</evidence>
<accession>C8XBH8</accession>
<dbReference type="EMBL" id="CP001737">
    <property type="protein sequence ID" value="ACV77440.1"/>
    <property type="molecule type" value="Genomic_DNA"/>
</dbReference>
<dbReference type="SUPFAM" id="SSF100950">
    <property type="entry name" value="NagB/RpiA/CoA transferase-like"/>
    <property type="match status" value="1"/>
</dbReference>
<dbReference type="RefSeq" id="WP_015746354.1">
    <property type="nucleotide sequence ID" value="NC_013235.1"/>
</dbReference>
<keyword evidence="3" id="KW-1185">Reference proteome</keyword>
<reference evidence="2 3" key="2">
    <citation type="journal article" date="2010" name="Stand. Genomic Sci.">
        <title>Complete genome sequence of Nakamurella multipartita type strain (Y-104).</title>
        <authorList>
            <person name="Tice H."/>
            <person name="Mayilraj S."/>
            <person name="Sims D."/>
            <person name="Lapidus A."/>
            <person name="Nolan M."/>
            <person name="Lucas S."/>
            <person name="Glavina Del Rio T."/>
            <person name="Copeland A."/>
            <person name="Cheng J.F."/>
            <person name="Meincke L."/>
            <person name="Bruce D."/>
            <person name="Goodwin L."/>
            <person name="Pitluck S."/>
            <person name="Ivanova N."/>
            <person name="Mavromatis K."/>
            <person name="Ovchinnikova G."/>
            <person name="Pati A."/>
            <person name="Chen A."/>
            <person name="Palaniappan K."/>
            <person name="Land M."/>
            <person name="Hauser L."/>
            <person name="Chang Y.J."/>
            <person name="Jeffries C.D."/>
            <person name="Detter J.C."/>
            <person name="Brettin T."/>
            <person name="Rohde M."/>
            <person name="Goker M."/>
            <person name="Bristow J."/>
            <person name="Eisen J.A."/>
            <person name="Markowitz V."/>
            <person name="Hugenholtz P."/>
            <person name="Kyrpides N.C."/>
            <person name="Klenk H.P."/>
            <person name="Chen F."/>
        </authorList>
    </citation>
    <scope>NUCLEOTIDE SEQUENCE [LARGE SCALE GENOMIC DNA]</scope>
    <source>
        <strain evidence="3">ATCC 700099 / DSM 44233 / CIP 104796 / JCM 9543 / NBRC 105858 / Y-104</strain>
    </source>
</reference>
<dbReference type="AlphaFoldDB" id="C8XBH8"/>
<protein>
    <recommendedName>
        <fullName evidence="1">LUD domain-containing protein</fullName>
    </recommendedName>
</protein>
<dbReference type="Proteomes" id="UP000002218">
    <property type="component" value="Chromosome"/>
</dbReference>
<dbReference type="Gene3D" id="3.40.50.10420">
    <property type="entry name" value="NagB/RpiA/CoA transferase-like"/>
    <property type="match status" value="1"/>
</dbReference>